<keyword evidence="6" id="KW-1185">Reference proteome</keyword>
<keyword evidence="1" id="KW-0175">Coiled coil</keyword>
<dbReference type="EMBL" id="CP002160">
    <property type="protein sequence ID" value="ADL50577.1"/>
    <property type="molecule type" value="Genomic_DNA"/>
</dbReference>
<evidence type="ECO:0000259" key="3">
    <source>
        <dbReference type="Pfam" id="PF05598"/>
    </source>
</evidence>
<evidence type="ECO:0000256" key="1">
    <source>
        <dbReference type="SAM" id="Coils"/>
    </source>
</evidence>
<dbReference type="Pfam" id="PF05598">
    <property type="entry name" value="DUF772"/>
    <property type="match status" value="1"/>
</dbReference>
<dbReference type="eggNOG" id="COG3666">
    <property type="taxonomic scope" value="Bacteria"/>
</dbReference>
<dbReference type="PANTHER" id="PTHR33408">
    <property type="entry name" value="TRANSPOSASE"/>
    <property type="match status" value="1"/>
</dbReference>
<dbReference type="KEGG" id="ccb:Clocel_0738"/>
<dbReference type="AlphaFoldDB" id="D9SRZ2"/>
<dbReference type="Pfam" id="PF01609">
    <property type="entry name" value="DDE_Tnp_1"/>
    <property type="match status" value="1"/>
</dbReference>
<proteinExistence type="predicted"/>
<dbReference type="KEGG" id="ccb:Clocel_0807"/>
<dbReference type="InterPro" id="IPR008490">
    <property type="entry name" value="Transposase_InsH_N"/>
</dbReference>
<dbReference type="EMBL" id="CP002160">
    <property type="protein sequence ID" value="ADL50509.1"/>
    <property type="molecule type" value="Genomic_DNA"/>
</dbReference>
<evidence type="ECO:0000313" key="4">
    <source>
        <dbReference type="EMBL" id="ADL50509.1"/>
    </source>
</evidence>
<dbReference type="GO" id="GO:0006313">
    <property type="term" value="P:DNA transposition"/>
    <property type="evidence" value="ECO:0007669"/>
    <property type="project" value="InterPro"/>
</dbReference>
<accession>D9SRZ2</accession>
<evidence type="ECO:0000313" key="5">
    <source>
        <dbReference type="EMBL" id="ADL50577.1"/>
    </source>
</evidence>
<sequence>MGYIVGQNRGQVTAFPETIDEYISDNNPVRVIDVFIENLDLEKAAFAKTNPFREGRPAYNPKDLLKLYIYGYFNKIRSSRKLMIECRRNVELMWLLKKLAPDFRTISDFRKDNAKALKNVFKAFVKLCLEMNLYSKELIAIDGSKFKAVNAKDKNYTASKLNDRLKWIDENIAEFMKEMDKCDKEDGNSTEYTKEQLENKIQKLNTRKDLYNSYLQEMKENDVTQKSITDPESRLMKNNGKLDVCYNVQTAVDSKSHLIADFAVTNNCNDIGLLVPMAEVAKKAMEVETLEVVADKGYRKQADILESLKNGIIPNVHLLDNKENYSFDIDYKENQITDEIRNSNSSKDIQKCLESGIIPKAYEYYKISVEIIEPGEYIISEEVIEKEPVENNTESIEKVIIEVNENFIRDRQTNVVTCPMGNILKQKAIVKGKVRYANKLACRNCKCKCTIAAFKVVEFPENKDTVKSKFFAGKKTITIEKSEPKISAKKKSSKTICFSTRKVRIIFVPDKKKLRMRRSIVEHPFGTIKRWCDSSYLLLKGNMKTTAELSLSFLAYNMKRAINMIGVNDLISKMQAT</sequence>
<dbReference type="PANTHER" id="PTHR33408:SF2">
    <property type="entry name" value="TRANSPOSASE DDE DOMAIN-CONTAINING PROTEIN"/>
    <property type="match status" value="1"/>
</dbReference>
<dbReference type="GO" id="GO:0003677">
    <property type="term" value="F:DNA binding"/>
    <property type="evidence" value="ECO:0007669"/>
    <property type="project" value="InterPro"/>
</dbReference>
<dbReference type="RefSeq" id="WP_010073040.1">
    <property type="nucleotide sequence ID" value="NC_014393.1"/>
</dbReference>
<evidence type="ECO:0000313" key="6">
    <source>
        <dbReference type="Proteomes" id="UP000002730"/>
    </source>
</evidence>
<dbReference type="OrthoDB" id="9789070at2"/>
<name>D9SRZ2_CLOC7</name>
<reference evidence="4 6" key="1">
    <citation type="submission" date="2010-08" db="EMBL/GenBank/DDBJ databases">
        <title>Complete sequence of Clostridium cellulovorans 743B.</title>
        <authorList>
            <consortium name="US DOE Joint Genome Institute"/>
            <person name="Lucas S."/>
            <person name="Copeland A."/>
            <person name="Lapidus A."/>
            <person name="Cheng J.-F."/>
            <person name="Bruce D."/>
            <person name="Goodwin L."/>
            <person name="Pitluck S."/>
            <person name="Chertkov O."/>
            <person name="Detter J.C."/>
            <person name="Han C."/>
            <person name="Tapia R."/>
            <person name="Land M."/>
            <person name="Hauser L."/>
            <person name="Chang Y.-J."/>
            <person name="Jeffries C."/>
            <person name="Kyrpides N."/>
            <person name="Ivanova N."/>
            <person name="Mikhailova N."/>
            <person name="Hemme C.L."/>
            <person name="Woyke T."/>
        </authorList>
    </citation>
    <scope>NUCLEOTIDE SEQUENCE [LARGE SCALE GENOMIC DNA]</scope>
    <source>
        <strain evidence="4">743B</strain>
        <strain evidence="6">ATCC 35296 / DSM 3052 / OCM 3 / 743B</strain>
    </source>
</reference>
<evidence type="ECO:0000259" key="2">
    <source>
        <dbReference type="Pfam" id="PF01609"/>
    </source>
</evidence>
<feature type="domain" description="Transposase IS4-like" evidence="2">
    <location>
        <begin position="236"/>
        <end position="558"/>
    </location>
</feature>
<dbReference type="HOGENOM" id="CLU_021293_12_3_9"/>
<feature type="coiled-coil region" evidence="1">
    <location>
        <begin position="187"/>
        <end position="221"/>
    </location>
</feature>
<protein>
    <submittedName>
        <fullName evidence="4">Transposase IS4 family protein</fullName>
    </submittedName>
</protein>
<feature type="domain" description="Transposase InsH N-terminal" evidence="3">
    <location>
        <begin position="18"/>
        <end position="111"/>
    </location>
</feature>
<dbReference type="InterPro" id="IPR002559">
    <property type="entry name" value="Transposase_11"/>
</dbReference>
<dbReference type="GO" id="GO:0004803">
    <property type="term" value="F:transposase activity"/>
    <property type="evidence" value="ECO:0007669"/>
    <property type="project" value="InterPro"/>
</dbReference>
<gene>
    <name evidence="4" type="ordered locus">Clocel_0738</name>
    <name evidence="5" type="ordered locus">Clocel_0807</name>
</gene>
<organism evidence="4 6">
    <name type="scientific">Clostridium cellulovorans (strain ATCC 35296 / DSM 3052 / OCM 3 / 743B)</name>
    <dbReference type="NCBI Taxonomy" id="573061"/>
    <lineage>
        <taxon>Bacteria</taxon>
        <taxon>Bacillati</taxon>
        <taxon>Bacillota</taxon>
        <taxon>Clostridia</taxon>
        <taxon>Eubacteriales</taxon>
        <taxon>Clostridiaceae</taxon>
        <taxon>Clostridium</taxon>
    </lineage>
</organism>
<dbReference type="Proteomes" id="UP000002730">
    <property type="component" value="Chromosome"/>
</dbReference>